<feature type="domain" description="Endonuclease/exonuclease/phosphatase" evidence="5">
    <location>
        <begin position="62"/>
        <end position="289"/>
    </location>
</feature>
<protein>
    <submittedName>
        <fullName evidence="6">Sphingomyelin phosphodiesterase</fullName>
        <ecNumber evidence="6">3.1.4.12</ecNumber>
    </submittedName>
</protein>
<dbReference type="InterPro" id="IPR038772">
    <property type="entry name" value="Sph/SMPD2-like"/>
</dbReference>
<dbReference type="Gene3D" id="3.60.10.10">
    <property type="entry name" value="Endonuclease/exonuclease/phosphatase"/>
    <property type="match status" value="1"/>
</dbReference>
<evidence type="ECO:0000256" key="1">
    <source>
        <dbReference type="ARBA" id="ARBA00006335"/>
    </source>
</evidence>
<name>A0ABT6WM88_9ACTN</name>
<dbReference type="EC" id="3.1.4.12" evidence="6"/>
<evidence type="ECO:0000256" key="3">
    <source>
        <dbReference type="ARBA" id="ARBA00022801"/>
    </source>
</evidence>
<comment type="caution">
    <text evidence="6">The sequence shown here is derived from an EMBL/GenBank/DDBJ whole genome shotgun (WGS) entry which is preliminary data.</text>
</comment>
<comment type="similarity">
    <text evidence="1">Belongs to the neutral sphingomyelinase family.</text>
</comment>
<evidence type="ECO:0000256" key="4">
    <source>
        <dbReference type="SAM" id="SignalP"/>
    </source>
</evidence>
<gene>
    <name evidence="6" type="primary">sph</name>
    <name evidence="6" type="ORF">QLQ12_19765</name>
</gene>
<dbReference type="RefSeq" id="WP_282761684.1">
    <property type="nucleotide sequence ID" value="NZ_JASCTH010000012.1"/>
</dbReference>
<keyword evidence="3 6" id="KW-0378">Hydrolase</keyword>
<dbReference type="InterPro" id="IPR036691">
    <property type="entry name" value="Endo/exonu/phosph_ase_sf"/>
</dbReference>
<dbReference type="PANTHER" id="PTHR16320:SF23">
    <property type="entry name" value="SPHINGOMYELINASE C 1"/>
    <property type="match status" value="1"/>
</dbReference>
<accession>A0ABT6WM88</accession>
<feature type="chain" id="PRO_5046705202" evidence="4">
    <location>
        <begin position="29"/>
        <end position="323"/>
    </location>
</feature>
<dbReference type="GO" id="GO:0004767">
    <property type="term" value="F:sphingomyelin phosphodiesterase activity"/>
    <property type="evidence" value="ECO:0007669"/>
    <property type="project" value="UniProtKB-EC"/>
</dbReference>
<sequence>MKTIRIGVVLTAALLLVAATPAAAPATAAAVSAVPAVDVLSYNVMLLPRSLYPNWGQMKRADLIAAAPILSGHDVVVLQEMFDNGASDRLKAGLAGRYPHQTPVLGRSRTGWDTTAGAYADVTPEDGGVVVASRWPILERIQYVFADGCGADRFSNKGFVYVRLTVSGATVHVVGTHAQADDTACPGGSGAATRARQFAELDAFLDARAIPAHEQVIIAGDLNVDRHGPEWAAARASLGVAEPRYAGHPYSWDAQLNGLADYNDDADTRQQLDHVVHRDGHARPAGWTSETHPVTSPRWSVTSWFTTYTYDDYADHYPVVGRA</sequence>
<keyword evidence="2 4" id="KW-0732">Signal</keyword>
<feature type="signal peptide" evidence="4">
    <location>
        <begin position="1"/>
        <end position="28"/>
    </location>
</feature>
<keyword evidence="7" id="KW-1185">Reference proteome</keyword>
<dbReference type="CDD" id="cd09078">
    <property type="entry name" value="nSMase"/>
    <property type="match status" value="1"/>
</dbReference>
<evidence type="ECO:0000259" key="5">
    <source>
        <dbReference type="Pfam" id="PF03372"/>
    </source>
</evidence>
<evidence type="ECO:0000313" key="6">
    <source>
        <dbReference type="EMBL" id="MDI6100853.1"/>
    </source>
</evidence>
<evidence type="ECO:0000256" key="2">
    <source>
        <dbReference type="ARBA" id="ARBA00022729"/>
    </source>
</evidence>
<dbReference type="InterPro" id="IPR017766">
    <property type="entry name" value="Sphingomyelinase/PLipase_C"/>
</dbReference>
<dbReference type="Proteomes" id="UP001241758">
    <property type="component" value="Unassembled WGS sequence"/>
</dbReference>
<reference evidence="6 7" key="1">
    <citation type="submission" date="2023-05" db="EMBL/GenBank/DDBJ databases">
        <title>Actinoplanes sp. NEAU-A12 genome sequencing.</title>
        <authorList>
            <person name="Wang Z.-S."/>
        </authorList>
    </citation>
    <scope>NUCLEOTIDE SEQUENCE [LARGE SCALE GENOMIC DNA]</scope>
    <source>
        <strain evidence="6 7">NEAU-A12</strain>
    </source>
</reference>
<dbReference type="EMBL" id="JASCTH010000012">
    <property type="protein sequence ID" value="MDI6100853.1"/>
    <property type="molecule type" value="Genomic_DNA"/>
</dbReference>
<proteinExistence type="inferred from homology"/>
<dbReference type="PANTHER" id="PTHR16320">
    <property type="entry name" value="SPHINGOMYELINASE FAMILY MEMBER"/>
    <property type="match status" value="1"/>
</dbReference>
<evidence type="ECO:0000313" key="7">
    <source>
        <dbReference type="Proteomes" id="UP001241758"/>
    </source>
</evidence>
<dbReference type="NCBIfam" id="TIGR03395">
    <property type="entry name" value="sphingomy"/>
    <property type="match status" value="1"/>
</dbReference>
<dbReference type="Pfam" id="PF03372">
    <property type="entry name" value="Exo_endo_phos"/>
    <property type="match status" value="1"/>
</dbReference>
<dbReference type="SUPFAM" id="SSF56219">
    <property type="entry name" value="DNase I-like"/>
    <property type="match status" value="1"/>
</dbReference>
<organism evidence="6 7">
    <name type="scientific">Actinoplanes sandaracinus</name>
    <dbReference type="NCBI Taxonomy" id="3045177"/>
    <lineage>
        <taxon>Bacteria</taxon>
        <taxon>Bacillati</taxon>
        <taxon>Actinomycetota</taxon>
        <taxon>Actinomycetes</taxon>
        <taxon>Micromonosporales</taxon>
        <taxon>Micromonosporaceae</taxon>
        <taxon>Actinoplanes</taxon>
    </lineage>
</organism>
<dbReference type="InterPro" id="IPR005135">
    <property type="entry name" value="Endo/exonuclease/phosphatase"/>
</dbReference>